<reference evidence="1 2" key="1">
    <citation type="journal article" date="2024" name="G3 (Bethesda)">
        <title>Genome assembly of Hibiscus sabdariffa L. provides insights into metabolisms of medicinal natural products.</title>
        <authorList>
            <person name="Kim T."/>
        </authorList>
    </citation>
    <scope>NUCLEOTIDE SEQUENCE [LARGE SCALE GENOMIC DNA]</scope>
    <source>
        <strain evidence="1">TK-2024</strain>
        <tissue evidence="1">Old leaves</tissue>
    </source>
</reference>
<accession>A0ABR2E4N4</accession>
<comment type="caution">
    <text evidence="1">The sequence shown here is derived from an EMBL/GenBank/DDBJ whole genome shotgun (WGS) entry which is preliminary data.</text>
</comment>
<dbReference type="Proteomes" id="UP001472677">
    <property type="component" value="Unassembled WGS sequence"/>
</dbReference>
<evidence type="ECO:0000313" key="1">
    <source>
        <dbReference type="EMBL" id="KAK8552110.1"/>
    </source>
</evidence>
<proteinExistence type="predicted"/>
<organism evidence="1 2">
    <name type="scientific">Hibiscus sabdariffa</name>
    <name type="common">roselle</name>
    <dbReference type="NCBI Taxonomy" id="183260"/>
    <lineage>
        <taxon>Eukaryota</taxon>
        <taxon>Viridiplantae</taxon>
        <taxon>Streptophyta</taxon>
        <taxon>Embryophyta</taxon>
        <taxon>Tracheophyta</taxon>
        <taxon>Spermatophyta</taxon>
        <taxon>Magnoliopsida</taxon>
        <taxon>eudicotyledons</taxon>
        <taxon>Gunneridae</taxon>
        <taxon>Pentapetalae</taxon>
        <taxon>rosids</taxon>
        <taxon>malvids</taxon>
        <taxon>Malvales</taxon>
        <taxon>Malvaceae</taxon>
        <taxon>Malvoideae</taxon>
        <taxon>Hibiscus</taxon>
    </lineage>
</organism>
<keyword evidence="2" id="KW-1185">Reference proteome</keyword>
<dbReference type="EMBL" id="JBBPBM010000020">
    <property type="protein sequence ID" value="KAK8552110.1"/>
    <property type="molecule type" value="Genomic_DNA"/>
</dbReference>
<protein>
    <submittedName>
        <fullName evidence="1">Uncharacterized protein</fullName>
    </submittedName>
</protein>
<name>A0ABR2E4N4_9ROSI</name>
<gene>
    <name evidence="1" type="ORF">V6N12_040724</name>
</gene>
<evidence type="ECO:0000313" key="2">
    <source>
        <dbReference type="Proteomes" id="UP001472677"/>
    </source>
</evidence>
<sequence>MSTLIPHQDILISCIVKVKYMSTPMPLQGFTVPAFTVPIVEHKSEKESANIMSLFSFKYSLSSLDVPELQTVIMGESSYDGRA</sequence>